<dbReference type="AlphaFoldDB" id="A0AA38C0I1"/>
<feature type="compositionally biased region" description="Basic and acidic residues" evidence="1">
    <location>
        <begin position="83"/>
        <end position="95"/>
    </location>
</feature>
<accession>A0AA38C0I1</accession>
<feature type="region of interest" description="Disordered" evidence="1">
    <location>
        <begin position="83"/>
        <end position="110"/>
    </location>
</feature>
<protein>
    <submittedName>
        <fullName evidence="2">Uncharacterized protein</fullName>
    </submittedName>
</protein>
<comment type="caution">
    <text evidence="2">The sequence shown here is derived from an EMBL/GenBank/DDBJ whole genome shotgun (WGS) entry which is preliminary data.</text>
</comment>
<evidence type="ECO:0000313" key="2">
    <source>
        <dbReference type="EMBL" id="KAH9288749.1"/>
    </source>
</evidence>
<evidence type="ECO:0000256" key="1">
    <source>
        <dbReference type="SAM" id="MobiDB-lite"/>
    </source>
</evidence>
<feature type="non-terminal residue" evidence="2">
    <location>
        <position position="110"/>
    </location>
</feature>
<dbReference type="EMBL" id="JAHRHJ020003813">
    <property type="protein sequence ID" value="KAH9288749.1"/>
    <property type="molecule type" value="Genomic_DNA"/>
</dbReference>
<gene>
    <name evidence="2" type="ORF">KI387_032866</name>
</gene>
<keyword evidence="3" id="KW-1185">Reference proteome</keyword>
<proteinExistence type="predicted"/>
<dbReference type="Proteomes" id="UP000824469">
    <property type="component" value="Unassembled WGS sequence"/>
</dbReference>
<organism evidence="2 3">
    <name type="scientific">Taxus chinensis</name>
    <name type="common">Chinese yew</name>
    <name type="synonym">Taxus wallichiana var. chinensis</name>
    <dbReference type="NCBI Taxonomy" id="29808"/>
    <lineage>
        <taxon>Eukaryota</taxon>
        <taxon>Viridiplantae</taxon>
        <taxon>Streptophyta</taxon>
        <taxon>Embryophyta</taxon>
        <taxon>Tracheophyta</taxon>
        <taxon>Spermatophyta</taxon>
        <taxon>Pinopsida</taxon>
        <taxon>Pinidae</taxon>
        <taxon>Conifers II</taxon>
        <taxon>Cupressales</taxon>
        <taxon>Taxaceae</taxon>
        <taxon>Taxus</taxon>
    </lineage>
</organism>
<reference evidence="2 3" key="1">
    <citation type="journal article" date="2021" name="Nat. Plants">
        <title>The Taxus genome provides insights into paclitaxel biosynthesis.</title>
        <authorList>
            <person name="Xiong X."/>
            <person name="Gou J."/>
            <person name="Liao Q."/>
            <person name="Li Y."/>
            <person name="Zhou Q."/>
            <person name="Bi G."/>
            <person name="Li C."/>
            <person name="Du R."/>
            <person name="Wang X."/>
            <person name="Sun T."/>
            <person name="Guo L."/>
            <person name="Liang H."/>
            <person name="Lu P."/>
            <person name="Wu Y."/>
            <person name="Zhang Z."/>
            <person name="Ro D.K."/>
            <person name="Shang Y."/>
            <person name="Huang S."/>
            <person name="Yan J."/>
        </authorList>
    </citation>
    <scope>NUCLEOTIDE SEQUENCE [LARGE SCALE GENOMIC DNA]</scope>
    <source>
        <strain evidence="2">Ta-2019</strain>
    </source>
</reference>
<name>A0AA38C0I1_TAXCH</name>
<sequence>MGLRDSILIEDHKKGFSIKLDACAYFREEVDMCGSLNKKVVSKSKNTSKKPCGKNKCKSYSDKHFKALVDKQNEEPIEEKIYPFKDNDEPPKKVDLTLPPYPTWMEDASK</sequence>
<evidence type="ECO:0000313" key="3">
    <source>
        <dbReference type="Proteomes" id="UP000824469"/>
    </source>
</evidence>